<protein>
    <submittedName>
        <fullName evidence="1">Uncharacterized protein</fullName>
    </submittedName>
</protein>
<gene>
    <name evidence="1" type="ORF">L6164_008353</name>
</gene>
<organism evidence="1 2">
    <name type="scientific">Bauhinia variegata</name>
    <name type="common">Purple orchid tree</name>
    <name type="synonym">Phanera variegata</name>
    <dbReference type="NCBI Taxonomy" id="167791"/>
    <lineage>
        <taxon>Eukaryota</taxon>
        <taxon>Viridiplantae</taxon>
        <taxon>Streptophyta</taxon>
        <taxon>Embryophyta</taxon>
        <taxon>Tracheophyta</taxon>
        <taxon>Spermatophyta</taxon>
        <taxon>Magnoliopsida</taxon>
        <taxon>eudicotyledons</taxon>
        <taxon>Gunneridae</taxon>
        <taxon>Pentapetalae</taxon>
        <taxon>rosids</taxon>
        <taxon>fabids</taxon>
        <taxon>Fabales</taxon>
        <taxon>Fabaceae</taxon>
        <taxon>Cercidoideae</taxon>
        <taxon>Cercideae</taxon>
        <taxon>Bauhiniinae</taxon>
        <taxon>Bauhinia</taxon>
    </lineage>
</organism>
<dbReference type="Proteomes" id="UP000828941">
    <property type="component" value="Chromosome 4"/>
</dbReference>
<evidence type="ECO:0000313" key="1">
    <source>
        <dbReference type="EMBL" id="KAI4347548.1"/>
    </source>
</evidence>
<reference evidence="1 2" key="1">
    <citation type="journal article" date="2022" name="DNA Res.">
        <title>Chromosomal-level genome assembly of the orchid tree Bauhinia variegata (Leguminosae; Cercidoideae) supports the allotetraploid origin hypothesis of Bauhinia.</title>
        <authorList>
            <person name="Zhong Y."/>
            <person name="Chen Y."/>
            <person name="Zheng D."/>
            <person name="Pang J."/>
            <person name="Liu Y."/>
            <person name="Luo S."/>
            <person name="Meng S."/>
            <person name="Qian L."/>
            <person name="Wei D."/>
            <person name="Dai S."/>
            <person name="Zhou R."/>
        </authorList>
    </citation>
    <scope>NUCLEOTIDE SEQUENCE [LARGE SCALE GENOMIC DNA]</scope>
    <source>
        <strain evidence="1">BV-YZ2020</strain>
    </source>
</reference>
<dbReference type="EMBL" id="CM039429">
    <property type="protein sequence ID" value="KAI4347548.1"/>
    <property type="molecule type" value="Genomic_DNA"/>
</dbReference>
<proteinExistence type="predicted"/>
<name>A0ACB9PG84_BAUVA</name>
<keyword evidence="2" id="KW-1185">Reference proteome</keyword>
<sequence length="199" mass="22051">MKSRSHNCCTRICTTRVLLLELLLISRYAMADSADQKCAATLAGLRTCTPYVEGNAKAPQPECCKGLKEAVINNRMNCLCIIIKNFNDSSLGVNINLTLAFNVPVYCKVPANKSQCSDNFQPRHSLQFSSKVKRQTVEAEELAEISCNQGKPSKETEYSTLQGYDSNCLVSVETQFNRKKPQSLGNIEADSSQEITKEI</sequence>
<comment type="caution">
    <text evidence="1">The sequence shown here is derived from an EMBL/GenBank/DDBJ whole genome shotgun (WGS) entry which is preliminary data.</text>
</comment>
<evidence type="ECO:0000313" key="2">
    <source>
        <dbReference type="Proteomes" id="UP000828941"/>
    </source>
</evidence>
<accession>A0ACB9PG84</accession>